<proteinExistence type="predicted"/>
<organism evidence="1 2">
    <name type="scientific">Luteitalea pratensis</name>
    <dbReference type="NCBI Taxonomy" id="1855912"/>
    <lineage>
        <taxon>Bacteria</taxon>
        <taxon>Pseudomonadati</taxon>
        <taxon>Acidobacteriota</taxon>
        <taxon>Vicinamibacteria</taxon>
        <taxon>Vicinamibacterales</taxon>
        <taxon>Vicinamibacteraceae</taxon>
        <taxon>Luteitalea</taxon>
    </lineage>
</organism>
<reference evidence="1 2" key="1">
    <citation type="journal article" date="2016" name="Genome Announc.">
        <title>First Complete Genome Sequence of a Subdivision 6 Acidobacterium Strain.</title>
        <authorList>
            <person name="Huang S."/>
            <person name="Vieira S."/>
            <person name="Bunk B."/>
            <person name="Riedel T."/>
            <person name="Sproer C."/>
            <person name="Overmann J."/>
        </authorList>
    </citation>
    <scope>NUCLEOTIDE SEQUENCE [LARGE SCALE GENOMIC DNA]</scope>
    <source>
        <strain evidence="2">DSM 100886 HEG_-6_39</strain>
    </source>
</reference>
<accession>A0A143PJN8</accession>
<dbReference type="RefSeq" id="WP_110170302.1">
    <property type="nucleotide sequence ID" value="NZ_CP015136.1"/>
</dbReference>
<evidence type="ECO:0000313" key="2">
    <source>
        <dbReference type="Proteomes" id="UP000076079"/>
    </source>
</evidence>
<dbReference type="KEGG" id="abac:LuPra_01660"/>
<reference evidence="2" key="2">
    <citation type="submission" date="2016-04" db="EMBL/GenBank/DDBJ databases">
        <title>First Complete Genome Sequence of a Subdivision 6 Acidobacterium.</title>
        <authorList>
            <person name="Huang S."/>
            <person name="Vieira S."/>
            <person name="Bunk B."/>
            <person name="Riedel T."/>
            <person name="Sproeer C."/>
            <person name="Overmann J."/>
        </authorList>
    </citation>
    <scope>NUCLEOTIDE SEQUENCE [LARGE SCALE GENOMIC DNA]</scope>
    <source>
        <strain evidence="2">DSM 100886 HEG_-6_39</strain>
    </source>
</reference>
<dbReference type="EMBL" id="CP015136">
    <property type="protein sequence ID" value="AMY08460.1"/>
    <property type="molecule type" value="Genomic_DNA"/>
</dbReference>
<name>A0A143PJN8_LUTPR</name>
<dbReference type="AlphaFoldDB" id="A0A143PJN8"/>
<evidence type="ECO:0000313" key="1">
    <source>
        <dbReference type="EMBL" id="AMY08460.1"/>
    </source>
</evidence>
<sequence length="179" mass="19833">MAADAADIRTGLKDLASSHSKYKGKKTQLATKLFEELVSDLNVWLETKDRPTVDSAEDKKLVARVIAHDVSLATSYIAAQNGDIGPYQRAALSSLVTATVTRPTHTNLMESFSYKEWPDVRAEVARVLGIKDKGHSTHGSNFKGDQTLRQVIKNLVETVKGDAEILRIQNLLRQHYPGY</sequence>
<protein>
    <submittedName>
        <fullName evidence="1">Uncharacterized protein</fullName>
    </submittedName>
</protein>
<gene>
    <name evidence="1" type="ORF">LuPra_01660</name>
</gene>
<keyword evidence="2" id="KW-1185">Reference proteome</keyword>
<dbReference type="Proteomes" id="UP000076079">
    <property type="component" value="Chromosome"/>
</dbReference>
<dbReference type="OrthoDB" id="9852149at2"/>